<comment type="caution">
    <text evidence="3">The sequence shown here is derived from an EMBL/GenBank/DDBJ whole genome shotgun (WGS) entry which is preliminary data.</text>
</comment>
<dbReference type="Proteomes" id="UP000054632">
    <property type="component" value="Unassembled WGS sequence"/>
</dbReference>
<name>A0A0V1K2H2_TRIPS</name>
<accession>A0A0V1K2H2</accession>
<dbReference type="EMBL" id="JYDV01000021">
    <property type="protein sequence ID" value="KRZ41256.1"/>
    <property type="molecule type" value="Genomic_DNA"/>
</dbReference>
<evidence type="ECO:0000313" key="5">
    <source>
        <dbReference type="Proteomes" id="UP000054805"/>
    </source>
</evidence>
<reference evidence="4 5" key="1">
    <citation type="submission" date="2015-01" db="EMBL/GenBank/DDBJ databases">
        <title>Evolution of Trichinella species and genotypes.</title>
        <authorList>
            <person name="Korhonen P.K."/>
            <person name="Edoardo P."/>
            <person name="Giuseppe L.R."/>
            <person name="Gasser R.B."/>
        </authorList>
    </citation>
    <scope>NUCLEOTIDE SEQUENCE [LARGE SCALE GENOMIC DNA]</scope>
    <source>
        <strain evidence="1">ISS13</strain>
        <strain evidence="3">ISS176</strain>
        <strain evidence="2">ISS588</strain>
    </source>
</reference>
<evidence type="ECO:0000313" key="6">
    <source>
        <dbReference type="Proteomes" id="UP000054826"/>
    </source>
</evidence>
<evidence type="ECO:0000313" key="4">
    <source>
        <dbReference type="Proteomes" id="UP000054632"/>
    </source>
</evidence>
<evidence type="ECO:0000313" key="3">
    <source>
        <dbReference type="EMBL" id="KRZ41256.1"/>
    </source>
</evidence>
<dbReference type="Proteomes" id="UP000054826">
    <property type="component" value="Unassembled WGS sequence"/>
</dbReference>
<evidence type="ECO:0000313" key="1">
    <source>
        <dbReference type="EMBL" id="KRY79531.1"/>
    </source>
</evidence>
<dbReference type="EMBL" id="JYDR01000001">
    <property type="protein sequence ID" value="KRY79531.1"/>
    <property type="molecule type" value="Genomic_DNA"/>
</dbReference>
<sequence>MYRLVGLCRSDSRSYPRSSPAVSLNWAGEKVLLPRLCGLLSRTCNEQRCRTTMVVTHYNM</sequence>
<proteinExistence type="predicted"/>
<organism evidence="3 6">
    <name type="scientific">Trichinella pseudospiralis</name>
    <name type="common">Parasitic roundworm</name>
    <dbReference type="NCBI Taxonomy" id="6337"/>
    <lineage>
        <taxon>Eukaryota</taxon>
        <taxon>Metazoa</taxon>
        <taxon>Ecdysozoa</taxon>
        <taxon>Nematoda</taxon>
        <taxon>Enoplea</taxon>
        <taxon>Dorylaimia</taxon>
        <taxon>Trichinellida</taxon>
        <taxon>Trichinellidae</taxon>
        <taxon>Trichinella</taxon>
    </lineage>
</organism>
<dbReference type="AlphaFoldDB" id="A0A0V1K2H2"/>
<keyword evidence="5" id="KW-1185">Reference proteome</keyword>
<dbReference type="EMBL" id="JYDS01000009">
    <property type="protein sequence ID" value="KRZ33465.1"/>
    <property type="molecule type" value="Genomic_DNA"/>
</dbReference>
<gene>
    <name evidence="1" type="ORF">T4A_4161</name>
    <name evidence="2" type="ORF">T4B_948</name>
    <name evidence="3" type="ORF">T4C_11289</name>
</gene>
<dbReference type="Proteomes" id="UP000054805">
    <property type="component" value="Unassembled WGS sequence"/>
</dbReference>
<evidence type="ECO:0000313" key="2">
    <source>
        <dbReference type="EMBL" id="KRZ33465.1"/>
    </source>
</evidence>
<protein>
    <submittedName>
        <fullName evidence="3">Uncharacterized protein</fullName>
    </submittedName>
</protein>